<name>A0ABD2VDG6_9SOLN</name>
<keyword evidence="1" id="KW-1133">Transmembrane helix</keyword>
<keyword evidence="1" id="KW-0472">Membrane</keyword>
<organism evidence="2 3">
    <name type="scientific">Solanum stoloniferum</name>
    <dbReference type="NCBI Taxonomy" id="62892"/>
    <lineage>
        <taxon>Eukaryota</taxon>
        <taxon>Viridiplantae</taxon>
        <taxon>Streptophyta</taxon>
        <taxon>Embryophyta</taxon>
        <taxon>Tracheophyta</taxon>
        <taxon>Spermatophyta</taxon>
        <taxon>Magnoliopsida</taxon>
        <taxon>eudicotyledons</taxon>
        <taxon>Gunneridae</taxon>
        <taxon>Pentapetalae</taxon>
        <taxon>asterids</taxon>
        <taxon>lamiids</taxon>
        <taxon>Solanales</taxon>
        <taxon>Solanaceae</taxon>
        <taxon>Solanoideae</taxon>
        <taxon>Solaneae</taxon>
        <taxon>Solanum</taxon>
    </lineage>
</organism>
<dbReference type="EMBL" id="JBJKTR010000002">
    <property type="protein sequence ID" value="KAL3378177.1"/>
    <property type="molecule type" value="Genomic_DNA"/>
</dbReference>
<feature type="non-terminal residue" evidence="2">
    <location>
        <position position="1"/>
    </location>
</feature>
<proteinExistence type="predicted"/>
<keyword evidence="1" id="KW-0812">Transmembrane</keyword>
<evidence type="ECO:0000313" key="2">
    <source>
        <dbReference type="EMBL" id="KAL3378177.1"/>
    </source>
</evidence>
<gene>
    <name evidence="2" type="ORF">AABB24_004211</name>
</gene>
<protein>
    <submittedName>
        <fullName evidence="2">Uncharacterized protein</fullName>
    </submittedName>
</protein>
<dbReference type="AlphaFoldDB" id="A0ABD2VDG6"/>
<feature type="transmembrane region" description="Helical" evidence="1">
    <location>
        <begin position="105"/>
        <end position="131"/>
    </location>
</feature>
<reference evidence="2 3" key="1">
    <citation type="submission" date="2024-05" db="EMBL/GenBank/DDBJ databases">
        <title>De novo assembly of an allotetraploid wild potato.</title>
        <authorList>
            <person name="Hosaka A.J."/>
        </authorList>
    </citation>
    <scope>NUCLEOTIDE SEQUENCE [LARGE SCALE GENOMIC DNA]</scope>
    <source>
        <tissue evidence="2">Young leaves</tissue>
    </source>
</reference>
<dbReference type="PANTHER" id="PTHR38225:SF4">
    <property type="entry name" value="PROTEIN, PUTATIVE-RELATED"/>
    <property type="match status" value="1"/>
</dbReference>
<evidence type="ECO:0000256" key="1">
    <source>
        <dbReference type="SAM" id="Phobius"/>
    </source>
</evidence>
<dbReference type="PANTHER" id="PTHR38225">
    <property type="entry name" value="PROTEIN, PUTATIVE-RELATED"/>
    <property type="match status" value="1"/>
</dbReference>
<accession>A0ABD2VDG6</accession>
<dbReference type="Proteomes" id="UP001627284">
    <property type="component" value="Unassembled WGS sequence"/>
</dbReference>
<keyword evidence="3" id="KW-1185">Reference proteome</keyword>
<comment type="caution">
    <text evidence="2">The sequence shown here is derived from an EMBL/GenBank/DDBJ whole genome shotgun (WGS) entry which is preliminary data.</text>
</comment>
<sequence length="134" mass="15597">IRLIAISYKQTIHMASSSIVIFPAKFRIPQKLPKIRAQIYRDEGKSRHVVDANLQVLRGRMEEVKMKERLEKCLVCEQGWNYTPTNSKLYYEKKHKKQLDEFVELIWMVGGTIGFTILGCSLCLYLTSLLINSF</sequence>
<evidence type="ECO:0000313" key="3">
    <source>
        <dbReference type="Proteomes" id="UP001627284"/>
    </source>
</evidence>